<evidence type="ECO:0000256" key="1">
    <source>
        <dbReference type="ARBA" id="ARBA00004571"/>
    </source>
</evidence>
<evidence type="ECO:0000256" key="4">
    <source>
        <dbReference type="ARBA" id="ARBA00022452"/>
    </source>
</evidence>
<comment type="subcellular location">
    <subcellularLocation>
        <location evidence="1">Cell outer membrane</location>
        <topology evidence="1">Multi-pass membrane protein</topology>
    </subcellularLocation>
</comment>
<comment type="caution">
    <text evidence="18">The sequence shown here is derived from an EMBL/GenBank/DDBJ whole genome shotgun (WGS) entry which is preliminary data.</text>
</comment>
<name>A0A5C6LWW7_9BACT</name>
<keyword evidence="3" id="KW-0813">Transport</keyword>
<keyword evidence="9" id="KW-0406">Ion transport</keyword>
<evidence type="ECO:0000256" key="7">
    <source>
        <dbReference type="ARBA" id="ARBA00022729"/>
    </source>
</evidence>
<evidence type="ECO:0000256" key="10">
    <source>
        <dbReference type="ARBA" id="ARBA00023114"/>
    </source>
</evidence>
<evidence type="ECO:0000259" key="16">
    <source>
        <dbReference type="Pfam" id="PF02563"/>
    </source>
</evidence>
<keyword evidence="13" id="KW-0998">Cell outer membrane</keyword>
<dbReference type="PANTHER" id="PTHR33619">
    <property type="entry name" value="POLYSACCHARIDE EXPORT PROTEIN GFCE-RELATED"/>
    <property type="match status" value="1"/>
</dbReference>
<dbReference type="GO" id="GO:0015288">
    <property type="term" value="F:porin activity"/>
    <property type="evidence" value="ECO:0007669"/>
    <property type="project" value="UniProtKB-KW"/>
</dbReference>
<evidence type="ECO:0000256" key="2">
    <source>
        <dbReference type="ARBA" id="ARBA00009450"/>
    </source>
</evidence>
<comment type="similarity">
    <text evidence="2">Belongs to the BexD/CtrA/VexA family.</text>
</comment>
<dbReference type="EMBL" id="VOHS01000010">
    <property type="protein sequence ID" value="TWW00179.1"/>
    <property type="molecule type" value="Genomic_DNA"/>
</dbReference>
<dbReference type="PROSITE" id="PS51257">
    <property type="entry name" value="PROKAR_LIPOPROTEIN"/>
    <property type="match status" value="1"/>
</dbReference>
<keyword evidence="6 15" id="KW-0812">Transmembrane</keyword>
<gene>
    <name evidence="18" type="ORF">FEF09_12635</name>
</gene>
<evidence type="ECO:0000256" key="6">
    <source>
        <dbReference type="ARBA" id="ARBA00022692"/>
    </source>
</evidence>
<keyword evidence="14" id="KW-0449">Lipoprotein</keyword>
<keyword evidence="8" id="KW-0625">Polysaccharide transport</keyword>
<dbReference type="AlphaFoldDB" id="A0A5C6LWW7"/>
<dbReference type="Pfam" id="PF22461">
    <property type="entry name" value="SLBB_2"/>
    <property type="match status" value="1"/>
</dbReference>
<dbReference type="GO" id="GO:0006811">
    <property type="term" value="P:monoatomic ion transport"/>
    <property type="evidence" value="ECO:0007669"/>
    <property type="project" value="UniProtKB-KW"/>
</dbReference>
<keyword evidence="12" id="KW-0564">Palmitate</keyword>
<feature type="domain" description="SLBB" evidence="17">
    <location>
        <begin position="148"/>
        <end position="227"/>
    </location>
</feature>
<evidence type="ECO:0000256" key="5">
    <source>
        <dbReference type="ARBA" id="ARBA00022597"/>
    </source>
</evidence>
<evidence type="ECO:0000259" key="17">
    <source>
        <dbReference type="Pfam" id="PF22461"/>
    </source>
</evidence>
<dbReference type="GO" id="GO:0046930">
    <property type="term" value="C:pore complex"/>
    <property type="evidence" value="ECO:0007669"/>
    <property type="project" value="UniProtKB-KW"/>
</dbReference>
<evidence type="ECO:0000256" key="14">
    <source>
        <dbReference type="ARBA" id="ARBA00023288"/>
    </source>
</evidence>
<keyword evidence="4" id="KW-1134">Transmembrane beta strand</keyword>
<protein>
    <submittedName>
        <fullName evidence="18">Polysaccharide export protein</fullName>
    </submittedName>
</protein>
<dbReference type="Proteomes" id="UP000318815">
    <property type="component" value="Unassembled WGS sequence"/>
</dbReference>
<keyword evidence="11 15" id="KW-0472">Membrane</keyword>
<proteinExistence type="inferred from homology"/>
<dbReference type="InterPro" id="IPR049712">
    <property type="entry name" value="Poly_export"/>
</dbReference>
<feature type="domain" description="Polysaccharide export protein N-terminal" evidence="16">
    <location>
        <begin position="53"/>
        <end position="143"/>
    </location>
</feature>
<evidence type="ECO:0000256" key="15">
    <source>
        <dbReference type="SAM" id="Phobius"/>
    </source>
</evidence>
<organism evidence="18 19">
    <name type="scientific">Chitinophaga pinensis</name>
    <dbReference type="NCBI Taxonomy" id="79329"/>
    <lineage>
        <taxon>Bacteria</taxon>
        <taxon>Pseudomonadati</taxon>
        <taxon>Bacteroidota</taxon>
        <taxon>Chitinophagia</taxon>
        <taxon>Chitinophagales</taxon>
        <taxon>Chitinophagaceae</taxon>
        <taxon>Chitinophaga</taxon>
    </lineage>
</organism>
<keyword evidence="7" id="KW-0732">Signal</keyword>
<keyword evidence="5" id="KW-0762">Sugar transport</keyword>
<evidence type="ECO:0000313" key="18">
    <source>
        <dbReference type="EMBL" id="TWW00179.1"/>
    </source>
</evidence>
<dbReference type="Pfam" id="PF02563">
    <property type="entry name" value="Poly_export"/>
    <property type="match status" value="1"/>
</dbReference>
<reference evidence="18 19" key="1">
    <citation type="submission" date="2019-08" db="EMBL/GenBank/DDBJ databases">
        <title>Whole genome sequencing of chitin degrading bacteria Chitinophaga pinensis YS16.</title>
        <authorList>
            <person name="Singh R.P."/>
            <person name="Manchanda G."/>
            <person name="Maurya I.K."/>
            <person name="Joshi N.K."/>
            <person name="Srivastava A.K."/>
        </authorList>
    </citation>
    <scope>NUCLEOTIDE SEQUENCE [LARGE SCALE GENOMIC DNA]</scope>
    <source>
        <strain evidence="18 19">YS-16</strain>
    </source>
</reference>
<evidence type="ECO:0000256" key="12">
    <source>
        <dbReference type="ARBA" id="ARBA00023139"/>
    </source>
</evidence>
<evidence type="ECO:0000256" key="3">
    <source>
        <dbReference type="ARBA" id="ARBA00022448"/>
    </source>
</evidence>
<dbReference type="Gene3D" id="3.30.1950.10">
    <property type="entry name" value="wza like domain"/>
    <property type="match status" value="1"/>
</dbReference>
<dbReference type="GO" id="GO:0009279">
    <property type="term" value="C:cell outer membrane"/>
    <property type="evidence" value="ECO:0007669"/>
    <property type="project" value="UniProtKB-SubCell"/>
</dbReference>
<dbReference type="GO" id="GO:0015159">
    <property type="term" value="F:polysaccharide transmembrane transporter activity"/>
    <property type="evidence" value="ECO:0007669"/>
    <property type="project" value="InterPro"/>
</dbReference>
<dbReference type="InterPro" id="IPR003715">
    <property type="entry name" value="Poly_export_N"/>
</dbReference>
<keyword evidence="19" id="KW-1185">Reference proteome</keyword>
<evidence type="ECO:0000256" key="11">
    <source>
        <dbReference type="ARBA" id="ARBA00023136"/>
    </source>
</evidence>
<sequence length="263" mass="29054">MILKKDYLRYIFIIPVLICCFFFTSCVSTQKSVYFKDLPDTVIAPVKGNFEPVIHKNDVLQIVVSSMNPEDAVVFNTPSVTAAGTPGGGSQATGYLVSEQGYIEYPVLGKVKAEGLTKEQLTKQLQDELNERKLLKDPVITIRFLNYRVTVIGEVAHPTVVNVNSEKITILEALGLAGDITVYGKKENVMLIREVNGEKTIRRLNLNGTDVLSSPYYYLQSNDVVYVEPNKSKVAVATGSRTTIPIIISTLSLIVLSIDRLAH</sequence>
<evidence type="ECO:0000256" key="13">
    <source>
        <dbReference type="ARBA" id="ARBA00023237"/>
    </source>
</evidence>
<dbReference type="InterPro" id="IPR054765">
    <property type="entry name" value="SLBB_dom"/>
</dbReference>
<feature type="transmembrane region" description="Helical" evidence="15">
    <location>
        <begin position="7"/>
        <end position="24"/>
    </location>
</feature>
<keyword evidence="10" id="KW-0626">Porin</keyword>
<dbReference type="PANTHER" id="PTHR33619:SF3">
    <property type="entry name" value="POLYSACCHARIDE EXPORT PROTEIN GFCE-RELATED"/>
    <property type="match status" value="1"/>
</dbReference>
<dbReference type="RefSeq" id="WP_146305443.1">
    <property type="nucleotide sequence ID" value="NZ_VOHS01000010.1"/>
</dbReference>
<accession>A0A5C6LWW7</accession>
<evidence type="ECO:0000256" key="9">
    <source>
        <dbReference type="ARBA" id="ARBA00023065"/>
    </source>
</evidence>
<keyword evidence="15" id="KW-1133">Transmembrane helix</keyword>
<evidence type="ECO:0000313" key="19">
    <source>
        <dbReference type="Proteomes" id="UP000318815"/>
    </source>
</evidence>
<dbReference type="OrthoDB" id="662756at2"/>
<evidence type="ECO:0000256" key="8">
    <source>
        <dbReference type="ARBA" id="ARBA00023047"/>
    </source>
</evidence>